<dbReference type="Proteomes" id="UP001162992">
    <property type="component" value="Chromosome 14"/>
</dbReference>
<dbReference type="EMBL" id="CM055105">
    <property type="protein sequence ID" value="KAJ7530411.1"/>
    <property type="molecule type" value="Genomic_DNA"/>
</dbReference>
<organism evidence="1 2">
    <name type="scientific">Diphasiastrum complanatum</name>
    <name type="common">Issler's clubmoss</name>
    <name type="synonym">Lycopodium complanatum</name>
    <dbReference type="NCBI Taxonomy" id="34168"/>
    <lineage>
        <taxon>Eukaryota</taxon>
        <taxon>Viridiplantae</taxon>
        <taxon>Streptophyta</taxon>
        <taxon>Embryophyta</taxon>
        <taxon>Tracheophyta</taxon>
        <taxon>Lycopodiopsida</taxon>
        <taxon>Lycopodiales</taxon>
        <taxon>Lycopodiaceae</taxon>
        <taxon>Lycopodioideae</taxon>
        <taxon>Diphasiastrum</taxon>
    </lineage>
</organism>
<proteinExistence type="predicted"/>
<evidence type="ECO:0000313" key="1">
    <source>
        <dbReference type="EMBL" id="KAJ7530411.1"/>
    </source>
</evidence>
<protein>
    <submittedName>
        <fullName evidence="1">Uncharacterized protein</fullName>
    </submittedName>
</protein>
<reference evidence="2" key="1">
    <citation type="journal article" date="2024" name="Proc. Natl. Acad. Sci. U.S.A.">
        <title>Extraordinary preservation of gene collinearity over three hundred million years revealed in homosporous lycophytes.</title>
        <authorList>
            <person name="Li C."/>
            <person name="Wickell D."/>
            <person name="Kuo L.Y."/>
            <person name="Chen X."/>
            <person name="Nie B."/>
            <person name="Liao X."/>
            <person name="Peng D."/>
            <person name="Ji J."/>
            <person name="Jenkins J."/>
            <person name="Williams M."/>
            <person name="Shu S."/>
            <person name="Plott C."/>
            <person name="Barry K."/>
            <person name="Rajasekar S."/>
            <person name="Grimwood J."/>
            <person name="Han X."/>
            <person name="Sun S."/>
            <person name="Hou Z."/>
            <person name="He W."/>
            <person name="Dai G."/>
            <person name="Sun C."/>
            <person name="Schmutz J."/>
            <person name="Leebens-Mack J.H."/>
            <person name="Li F.W."/>
            <person name="Wang L."/>
        </authorList>
    </citation>
    <scope>NUCLEOTIDE SEQUENCE [LARGE SCALE GENOMIC DNA]</scope>
    <source>
        <strain evidence="2">cv. PW_Plant_1</strain>
    </source>
</reference>
<evidence type="ECO:0000313" key="2">
    <source>
        <dbReference type="Proteomes" id="UP001162992"/>
    </source>
</evidence>
<accession>A0ACC2BKW6</accession>
<sequence length="155" mass="17568">MEFAIGLDPLISTLHQLVHLPEHSEKHLTEKTRNYLQEKSAVASTAVDVKENPRSYIFVADMPGLTRSDIQVQVENDNVLSISGKRKREEKSDEETKFIRLERKPTKFMRKFSLPSDVNFEKISATCQDGVLTVTVPKLPPPEPEKPKTIDIPVS</sequence>
<comment type="caution">
    <text evidence="1">The sequence shown here is derived from an EMBL/GenBank/DDBJ whole genome shotgun (WGS) entry which is preliminary data.</text>
</comment>
<name>A0ACC2BKW6_DIPCM</name>
<gene>
    <name evidence="1" type="ORF">O6H91_14G003100</name>
</gene>
<keyword evidence="2" id="KW-1185">Reference proteome</keyword>